<dbReference type="AlphaFoldDB" id="A0A7H9AQ95"/>
<evidence type="ECO:0000313" key="3">
    <source>
        <dbReference type="Proteomes" id="UP000509302"/>
    </source>
</evidence>
<keyword evidence="1" id="KW-0732">Signal</keyword>
<dbReference type="EMBL" id="CP058595">
    <property type="protein sequence ID" value="QLG45606.1"/>
    <property type="molecule type" value="Genomic_DNA"/>
</dbReference>
<evidence type="ECO:0000256" key="1">
    <source>
        <dbReference type="SAM" id="SignalP"/>
    </source>
</evidence>
<feature type="signal peptide" evidence="1">
    <location>
        <begin position="1"/>
        <end position="21"/>
    </location>
</feature>
<protein>
    <submittedName>
        <fullName evidence="2">Uncharacterized protein</fullName>
    </submittedName>
</protein>
<dbReference type="RefSeq" id="WP_179241894.1">
    <property type="nucleotide sequence ID" value="NZ_CP058595.1"/>
</dbReference>
<name>A0A7H9AQ95_9FLAO</name>
<sequence>MKKLFCLFTFFTIMIAFQNQAYSQVLAVAGSEKEATYGNGSGCLICELERFFAEHMGWGTSNASGSWREEKEARRLGLNNNPPSRDIHGRPIVDKAYLESLSYAERNRIKKNIDKEEEKCGCILIPN</sequence>
<feature type="chain" id="PRO_5028901499" evidence="1">
    <location>
        <begin position="22"/>
        <end position="127"/>
    </location>
</feature>
<dbReference type="KEGG" id="cagg:HYG79_09685"/>
<accession>A0A7H9AQ95</accession>
<keyword evidence="3" id="KW-1185">Reference proteome</keyword>
<evidence type="ECO:0000313" key="2">
    <source>
        <dbReference type="EMBL" id="QLG45606.1"/>
    </source>
</evidence>
<reference evidence="2 3" key="1">
    <citation type="journal article" date="2006" name="Int. J. Syst. Evol. Microbiol.">
        <title>Costertonia aggregata gen. nov., sp. nov., a mesophilic marine bacterium of the family Flavobacteriaceae, isolated from a mature biofilm.</title>
        <authorList>
            <person name="Kwon K.K."/>
            <person name="Lee Y.K."/>
            <person name="Lee H.K."/>
        </authorList>
    </citation>
    <scope>NUCLEOTIDE SEQUENCE [LARGE SCALE GENOMIC DNA]</scope>
    <source>
        <strain evidence="2 3">KCCM 42265</strain>
    </source>
</reference>
<proteinExistence type="predicted"/>
<dbReference type="Proteomes" id="UP000509302">
    <property type="component" value="Chromosome"/>
</dbReference>
<organism evidence="2 3">
    <name type="scientific">Costertonia aggregata</name>
    <dbReference type="NCBI Taxonomy" id="343403"/>
    <lineage>
        <taxon>Bacteria</taxon>
        <taxon>Pseudomonadati</taxon>
        <taxon>Bacteroidota</taxon>
        <taxon>Flavobacteriia</taxon>
        <taxon>Flavobacteriales</taxon>
        <taxon>Flavobacteriaceae</taxon>
        <taxon>Costertonia</taxon>
    </lineage>
</organism>
<gene>
    <name evidence="2" type="ORF">HYG79_09685</name>
</gene>